<dbReference type="OMA" id="DGCETHA"/>
<proteinExistence type="predicted"/>
<evidence type="ECO:0000256" key="1">
    <source>
        <dbReference type="SAM" id="MobiDB-lite"/>
    </source>
</evidence>
<dbReference type="eggNOG" id="ENOG502QTGB">
    <property type="taxonomic scope" value="Eukaryota"/>
</dbReference>
<reference evidence="2 3" key="1">
    <citation type="submission" date="2012-04" db="EMBL/GenBank/DDBJ databases">
        <title>The Genome Sequence of Saprolegnia declina VS20.</title>
        <authorList>
            <consortium name="The Broad Institute Genome Sequencing Platform"/>
            <person name="Russ C."/>
            <person name="Nusbaum C."/>
            <person name="Tyler B."/>
            <person name="van West P."/>
            <person name="Dieguez-Uribeondo J."/>
            <person name="de Bruijn I."/>
            <person name="Tripathy S."/>
            <person name="Jiang R."/>
            <person name="Young S.K."/>
            <person name="Zeng Q."/>
            <person name="Gargeya S."/>
            <person name="Fitzgerald M."/>
            <person name="Haas B."/>
            <person name="Abouelleil A."/>
            <person name="Alvarado L."/>
            <person name="Arachchi H.M."/>
            <person name="Berlin A."/>
            <person name="Chapman S.B."/>
            <person name="Goldberg J."/>
            <person name="Griggs A."/>
            <person name="Gujja S."/>
            <person name="Hansen M."/>
            <person name="Howarth C."/>
            <person name="Imamovic A."/>
            <person name="Larimer J."/>
            <person name="McCowen C."/>
            <person name="Montmayeur A."/>
            <person name="Murphy C."/>
            <person name="Neiman D."/>
            <person name="Pearson M."/>
            <person name="Priest M."/>
            <person name="Roberts A."/>
            <person name="Saif S."/>
            <person name="Shea T."/>
            <person name="Sisk P."/>
            <person name="Sykes S."/>
            <person name="Wortman J."/>
            <person name="Nusbaum C."/>
            <person name="Birren B."/>
        </authorList>
    </citation>
    <scope>NUCLEOTIDE SEQUENCE [LARGE SCALE GENOMIC DNA]</scope>
    <source>
        <strain evidence="2 3">VS20</strain>
    </source>
</reference>
<dbReference type="Proteomes" id="UP000030762">
    <property type="component" value="Unassembled WGS sequence"/>
</dbReference>
<dbReference type="PANTHER" id="PTHR31827:SF1">
    <property type="entry name" value="EMB|CAB89363.1"/>
    <property type="match status" value="1"/>
</dbReference>
<protein>
    <submittedName>
        <fullName evidence="2">Uncharacterized protein</fullName>
    </submittedName>
</protein>
<dbReference type="VEuPathDB" id="FungiDB:SDRG_02869"/>
<evidence type="ECO:0000313" key="2">
    <source>
        <dbReference type="EMBL" id="EQC40221.1"/>
    </source>
</evidence>
<sequence>MECYFNGCEHPARTGETTCDFHKHRRACIVPDCHNQVFARQRCVRHGGKRQCTAPNCSANARKDGVCARHGARIVKRVCMIEGCTNVAHRDNKCIRHGGRRPCKIDGCETHARSRGYCWRHRPASLTPNEDAAGTDGDDVFSNDDSSVSGGDNVNRDSDKNGVATVHLPSLDVTLSESEQYALAEEYDRVRKIDWDILNVLCHAGFSATMTYAVPMNFSQ</sequence>
<dbReference type="AlphaFoldDB" id="T0QZT6"/>
<accession>T0QZT6</accession>
<feature type="compositionally biased region" description="Low complexity" evidence="1">
    <location>
        <begin position="143"/>
        <end position="153"/>
    </location>
</feature>
<gene>
    <name evidence="2" type="ORF">SDRG_02869</name>
</gene>
<dbReference type="EMBL" id="JH767137">
    <property type="protein sequence ID" value="EQC40221.1"/>
    <property type="molecule type" value="Genomic_DNA"/>
</dbReference>
<dbReference type="STRING" id="1156394.T0QZT6"/>
<dbReference type="RefSeq" id="XP_008606695.1">
    <property type="nucleotide sequence ID" value="XM_008608473.1"/>
</dbReference>
<keyword evidence="3" id="KW-1185">Reference proteome</keyword>
<dbReference type="PANTHER" id="PTHR31827">
    <property type="entry name" value="EMB|CAB89363.1"/>
    <property type="match status" value="1"/>
</dbReference>
<dbReference type="GeneID" id="19943596"/>
<feature type="region of interest" description="Disordered" evidence="1">
    <location>
        <begin position="128"/>
        <end position="163"/>
    </location>
</feature>
<dbReference type="OrthoDB" id="69459at2759"/>
<dbReference type="InParanoid" id="T0QZT6"/>
<name>T0QZT6_SAPDV</name>
<organism evidence="2 3">
    <name type="scientific">Saprolegnia diclina (strain VS20)</name>
    <dbReference type="NCBI Taxonomy" id="1156394"/>
    <lineage>
        <taxon>Eukaryota</taxon>
        <taxon>Sar</taxon>
        <taxon>Stramenopiles</taxon>
        <taxon>Oomycota</taxon>
        <taxon>Saprolegniomycetes</taxon>
        <taxon>Saprolegniales</taxon>
        <taxon>Saprolegniaceae</taxon>
        <taxon>Saprolegnia</taxon>
    </lineage>
</organism>
<evidence type="ECO:0000313" key="3">
    <source>
        <dbReference type="Proteomes" id="UP000030762"/>
    </source>
</evidence>